<dbReference type="Proteomes" id="UP001497700">
    <property type="component" value="Unassembled WGS sequence"/>
</dbReference>
<organism evidence="1 2">
    <name type="scientific">Hypoxylon rubiginosum</name>
    <dbReference type="NCBI Taxonomy" id="110542"/>
    <lineage>
        <taxon>Eukaryota</taxon>
        <taxon>Fungi</taxon>
        <taxon>Dikarya</taxon>
        <taxon>Ascomycota</taxon>
        <taxon>Pezizomycotina</taxon>
        <taxon>Sordariomycetes</taxon>
        <taxon>Xylariomycetidae</taxon>
        <taxon>Xylariales</taxon>
        <taxon>Hypoxylaceae</taxon>
        <taxon>Hypoxylon</taxon>
    </lineage>
</organism>
<keyword evidence="2" id="KW-1185">Reference proteome</keyword>
<proteinExistence type="predicted"/>
<dbReference type="EMBL" id="MU393707">
    <property type="protein sequence ID" value="KAI4858649.1"/>
    <property type="molecule type" value="Genomic_DNA"/>
</dbReference>
<comment type="caution">
    <text evidence="1">The sequence shown here is derived from an EMBL/GenBank/DDBJ whole genome shotgun (WGS) entry which is preliminary data.</text>
</comment>
<name>A0ACB9YH04_9PEZI</name>
<reference evidence="1 2" key="1">
    <citation type="journal article" date="2022" name="New Phytol.">
        <title>Ecological generalism drives hyperdiversity of secondary metabolite gene clusters in xylarialean endophytes.</title>
        <authorList>
            <person name="Franco M.E.E."/>
            <person name="Wisecaver J.H."/>
            <person name="Arnold A.E."/>
            <person name="Ju Y.M."/>
            <person name="Slot J.C."/>
            <person name="Ahrendt S."/>
            <person name="Moore L.P."/>
            <person name="Eastman K.E."/>
            <person name="Scott K."/>
            <person name="Konkel Z."/>
            <person name="Mondo S.J."/>
            <person name="Kuo A."/>
            <person name="Hayes R.D."/>
            <person name="Haridas S."/>
            <person name="Andreopoulos B."/>
            <person name="Riley R."/>
            <person name="LaButti K."/>
            <person name="Pangilinan J."/>
            <person name="Lipzen A."/>
            <person name="Amirebrahimi M."/>
            <person name="Yan J."/>
            <person name="Adam C."/>
            <person name="Keymanesh K."/>
            <person name="Ng V."/>
            <person name="Louie K."/>
            <person name="Northen T."/>
            <person name="Drula E."/>
            <person name="Henrissat B."/>
            <person name="Hsieh H.M."/>
            <person name="Youens-Clark K."/>
            <person name="Lutzoni F."/>
            <person name="Miadlikowska J."/>
            <person name="Eastwood D.C."/>
            <person name="Hamelin R.C."/>
            <person name="Grigoriev I.V."/>
            <person name="U'Ren J.M."/>
        </authorList>
    </citation>
    <scope>NUCLEOTIDE SEQUENCE [LARGE SCALE GENOMIC DNA]</scope>
    <source>
        <strain evidence="1 2">CBS 119005</strain>
    </source>
</reference>
<accession>A0ACB9YH04</accession>
<evidence type="ECO:0000313" key="2">
    <source>
        <dbReference type="Proteomes" id="UP001497700"/>
    </source>
</evidence>
<protein>
    <submittedName>
        <fullName evidence="1">Cytochrome P450</fullName>
    </submittedName>
</protein>
<evidence type="ECO:0000313" key="1">
    <source>
        <dbReference type="EMBL" id="KAI4858649.1"/>
    </source>
</evidence>
<sequence>MSFMYLNQLIGDESLHLVLFLLVTGVFVYTELSTWHPLLLPTYMRTKSFGSRFTSTIKDYRSGKYYKPWNPISPVVIVSTKKQIAELSEAACLSQRAVYADMFGFKHTMNKFEHNTVDHKLIRTRLYSRLLQVNGPIHLNALYPHLLARLEVSLTKVLHVGGASNGDVSLPIAQTLRQLMSNIMGFMFFGESLSSDEEFSSAIFRYPQEIVKCMAAFQVTPSIMSSVVHAILTNRGKAMHLIQKRLSDCMGEGRLSWDEPEHIKRFTILHNMTELTESSDYWNPELLSQSLLGIWFAASHQPWMSSHFIILELCARKEWQDTLRQELQQHYPLDYKSLEQLPLLDGFIKETIRLNPLDTLAIRRKALEPYTFSNGSLSVPSGSIVCVSSYDLMHNPETYVQPDSFDPSRFLKQSLNGQQRRFTEVSETFPIWGYGSLACPGRFHASLTIKMLLSQLLLRYEMKLEDEKARTKWSWETFTMPYESTRVVFSPL</sequence>
<gene>
    <name evidence="1" type="ORF">F4820DRAFT_442035</name>
</gene>